<keyword evidence="2" id="KW-1185">Reference proteome</keyword>
<reference evidence="1 2" key="1">
    <citation type="submission" date="2021-01" db="EMBL/GenBank/DDBJ databases">
        <title>Whole genome shotgun sequence of Plantactinospora endophytica NBRC 110450.</title>
        <authorList>
            <person name="Komaki H."/>
            <person name="Tamura T."/>
        </authorList>
    </citation>
    <scope>NUCLEOTIDE SEQUENCE [LARGE SCALE GENOMIC DNA]</scope>
    <source>
        <strain evidence="1 2">NBRC 110450</strain>
    </source>
</reference>
<name>A0ABQ4E1W5_9ACTN</name>
<dbReference type="InterPro" id="IPR014942">
    <property type="entry name" value="AbiEii"/>
</dbReference>
<protein>
    <recommendedName>
        <fullName evidence="3">Nucleotidyl transferase AbiEii/AbiGii toxin family protein</fullName>
    </recommendedName>
</protein>
<evidence type="ECO:0008006" key="3">
    <source>
        <dbReference type="Google" id="ProtNLM"/>
    </source>
</evidence>
<accession>A0ABQ4E1W5</accession>
<organism evidence="1 2">
    <name type="scientific">Plantactinospora endophytica</name>
    <dbReference type="NCBI Taxonomy" id="673535"/>
    <lineage>
        <taxon>Bacteria</taxon>
        <taxon>Bacillati</taxon>
        <taxon>Actinomycetota</taxon>
        <taxon>Actinomycetes</taxon>
        <taxon>Micromonosporales</taxon>
        <taxon>Micromonosporaceae</taxon>
        <taxon>Plantactinospora</taxon>
    </lineage>
</organism>
<dbReference type="EMBL" id="BONW01000016">
    <property type="protein sequence ID" value="GIG88700.1"/>
    <property type="molecule type" value="Genomic_DNA"/>
</dbReference>
<evidence type="ECO:0000313" key="1">
    <source>
        <dbReference type="EMBL" id="GIG88700.1"/>
    </source>
</evidence>
<evidence type="ECO:0000313" key="2">
    <source>
        <dbReference type="Proteomes" id="UP000646749"/>
    </source>
</evidence>
<proteinExistence type="predicted"/>
<dbReference type="Pfam" id="PF08843">
    <property type="entry name" value="AbiEii"/>
    <property type="match status" value="1"/>
</dbReference>
<dbReference type="Proteomes" id="UP000646749">
    <property type="component" value="Unassembled WGS sequence"/>
</dbReference>
<gene>
    <name evidence="1" type="ORF">Pen02_36360</name>
</gene>
<sequence>MPSYRPGSLPGVNSPAGADVGVCDERAARRAVLDHVLALVGAAACGDSLVLRGSMTMRSWVGDQAREPGDLDWVVLPGAPVPLDDLDPHPYLNRLDQVRLWPEAVHGVPRDEPWMFEDFDTGGLPVRLPPEGLNWVDAEETAALPSPHQDVVELLHRHPEIPGGIRVDPDAITVDNTWSYSYDSGYFFGQPDGDGPGGTRLVVPWRVGDSLAGTVQLDFAHDERLPEPPELLAVPRQDGGDPPTVVWAATRELSLAWKLQWLCTDQAADGRSAGKDLYDAVLLAELPDVRLSARLRRTLLRRVPDPELLRPAAIQGWTVDWPAFRRGHPSVGPDPAPWLDRLAATLRSDLLSGGEVRDTTVG</sequence>
<comment type="caution">
    <text evidence="1">The sequence shown here is derived from an EMBL/GenBank/DDBJ whole genome shotgun (WGS) entry which is preliminary data.</text>
</comment>